<feature type="compositionally biased region" description="Low complexity" evidence="1">
    <location>
        <begin position="264"/>
        <end position="273"/>
    </location>
</feature>
<evidence type="ECO:0000259" key="3">
    <source>
        <dbReference type="Pfam" id="PF24034"/>
    </source>
</evidence>
<feature type="transmembrane region" description="Helical" evidence="2">
    <location>
        <begin position="217"/>
        <end position="240"/>
    </location>
</feature>
<feature type="region of interest" description="Disordered" evidence="1">
    <location>
        <begin position="244"/>
        <end position="281"/>
    </location>
</feature>
<reference evidence="6" key="1">
    <citation type="submission" date="2016-10" db="EMBL/GenBank/DDBJ databases">
        <authorList>
            <person name="Varghese N."/>
            <person name="Submissions S."/>
        </authorList>
    </citation>
    <scope>NUCLEOTIDE SEQUENCE [LARGE SCALE GENOMIC DNA]</scope>
    <source>
        <strain evidence="6">DSM 22427</strain>
    </source>
</reference>
<dbReference type="InterPro" id="IPR055769">
    <property type="entry name" value="DUF7345"/>
</dbReference>
<feature type="domain" description="DUF7343" evidence="3">
    <location>
        <begin position="279"/>
        <end position="340"/>
    </location>
</feature>
<organism evidence="5 6">
    <name type="scientific">Halostagnicola kamekurae</name>
    <dbReference type="NCBI Taxonomy" id="619731"/>
    <lineage>
        <taxon>Archaea</taxon>
        <taxon>Methanobacteriati</taxon>
        <taxon>Methanobacteriota</taxon>
        <taxon>Stenosarchaea group</taxon>
        <taxon>Halobacteria</taxon>
        <taxon>Halobacteriales</taxon>
        <taxon>Natrialbaceae</taxon>
        <taxon>Halostagnicola</taxon>
    </lineage>
</organism>
<evidence type="ECO:0000256" key="2">
    <source>
        <dbReference type="SAM" id="Phobius"/>
    </source>
</evidence>
<dbReference type="InterPro" id="IPR055767">
    <property type="entry name" value="DUF7343"/>
</dbReference>
<dbReference type="Pfam" id="PF24036">
    <property type="entry name" value="DUF7345"/>
    <property type="match status" value="1"/>
</dbReference>
<evidence type="ECO:0000313" key="5">
    <source>
        <dbReference type="EMBL" id="SFS64934.1"/>
    </source>
</evidence>
<dbReference type="Proteomes" id="UP000199199">
    <property type="component" value="Unassembled WGS sequence"/>
</dbReference>
<evidence type="ECO:0000259" key="4">
    <source>
        <dbReference type="Pfam" id="PF24036"/>
    </source>
</evidence>
<keyword evidence="2" id="KW-1133">Transmembrane helix</keyword>
<protein>
    <recommendedName>
        <fullName evidence="7">IclR helix-turn-helix domain-containing protein</fullName>
    </recommendedName>
</protein>
<proteinExistence type="predicted"/>
<dbReference type="AlphaFoldDB" id="A0A1I6RJV8"/>
<accession>A0A1I6RJV8</accession>
<evidence type="ECO:0000313" key="6">
    <source>
        <dbReference type="Proteomes" id="UP000199199"/>
    </source>
</evidence>
<name>A0A1I6RJV8_9EURY</name>
<gene>
    <name evidence="5" type="ORF">SAMN04488556_1843</name>
</gene>
<evidence type="ECO:0000256" key="1">
    <source>
        <dbReference type="SAM" id="MobiDB-lite"/>
    </source>
</evidence>
<keyword evidence="2" id="KW-0812">Transmembrane</keyword>
<keyword evidence="2" id="KW-0472">Membrane</keyword>
<feature type="compositionally biased region" description="Basic and acidic residues" evidence="1">
    <location>
        <begin position="244"/>
        <end position="258"/>
    </location>
</feature>
<dbReference type="OrthoDB" id="27885at2157"/>
<feature type="domain" description="DUF7345" evidence="4">
    <location>
        <begin position="48"/>
        <end position="175"/>
    </location>
</feature>
<keyword evidence="6" id="KW-1185">Reference proteome</keyword>
<sequence length="352" mass="38415">MDVRLGLLVFLIVGPVMLSGPAVAGSTASNPLVSQPENVDSDEIRMNVAVDSNGSATWRIELWVHLDDNETIEAFESLEDEIDENPSAHTQEFSERIETTVDSASETTNREMTANEFRVATSRQSFAREYGVISYTFRWTGFAAVDGDRLHVGDAIEGINIDDGSRLLIEWPEEYELESISPTPDTQRNQAALWHGGETDFISGEPTLVLSADDGRAVAPVAAVSAGIAGVAVIGAGWWYRTRESESDHSPPVDRDTEPDGVIPDTSSDDSSSSPPPSLMSNEERLLSLLEENGGRMKQQTVVTELGWTDAKTSKVVTGLRDENELESFRIGRENVLSLPNADAETLDDRSE</sequence>
<dbReference type="EMBL" id="FOZS01000002">
    <property type="protein sequence ID" value="SFS64934.1"/>
    <property type="molecule type" value="Genomic_DNA"/>
</dbReference>
<dbReference type="Pfam" id="PF24034">
    <property type="entry name" value="DUF7343"/>
    <property type="match status" value="1"/>
</dbReference>
<evidence type="ECO:0008006" key="7">
    <source>
        <dbReference type="Google" id="ProtNLM"/>
    </source>
</evidence>